<dbReference type="InterPro" id="IPR000969">
    <property type="entry name" value="SSRP1/POB3"/>
</dbReference>
<protein>
    <recommendedName>
        <fullName evidence="10">FACT complex subunit SSRP1</fullName>
    </recommendedName>
</protein>
<dbReference type="PRINTS" id="PR00887">
    <property type="entry name" value="SSRCOGNITION"/>
</dbReference>
<accession>A0A183IW06</accession>
<dbReference type="OrthoDB" id="498543at2759"/>
<evidence type="ECO:0000259" key="12">
    <source>
        <dbReference type="PROSITE" id="PS50118"/>
    </source>
</evidence>
<feature type="compositionally biased region" description="Acidic residues" evidence="11">
    <location>
        <begin position="226"/>
        <end position="247"/>
    </location>
</feature>
<dbReference type="GO" id="GO:0006281">
    <property type="term" value="P:DNA repair"/>
    <property type="evidence" value="ECO:0007669"/>
    <property type="project" value="UniProtKB-KW"/>
</dbReference>
<dbReference type="InterPro" id="IPR009071">
    <property type="entry name" value="HMG_box_dom"/>
</dbReference>
<dbReference type="PANTHER" id="PTHR45849:SF1">
    <property type="entry name" value="FACT COMPLEX SUBUNIT SSRP1"/>
    <property type="match status" value="1"/>
</dbReference>
<dbReference type="InterPro" id="IPR048993">
    <property type="entry name" value="SSRP1-like_PH1"/>
</dbReference>
<dbReference type="Pfam" id="PF21103">
    <property type="entry name" value="PH1_SSRP1-like"/>
    <property type="match status" value="1"/>
</dbReference>
<evidence type="ECO:0000313" key="13">
    <source>
        <dbReference type="EMBL" id="VDP14362.1"/>
    </source>
</evidence>
<dbReference type="WBParaSite" id="SBAD_0000809601-mRNA-1">
    <property type="protein sequence ID" value="SBAD_0000809601-mRNA-1"/>
    <property type="gene ID" value="SBAD_0000809601"/>
</dbReference>
<proteinExistence type="inferred from homology"/>
<dbReference type="InterPro" id="IPR050454">
    <property type="entry name" value="RTT106/SSRP1_HistChap/FACT"/>
</dbReference>
<dbReference type="FunFam" id="2.30.29.30:FF:000098">
    <property type="entry name" value="Fact complex subunit ssrp1"/>
    <property type="match status" value="1"/>
</dbReference>
<keyword evidence="8 9" id="KW-0539">Nucleus</keyword>
<feature type="region of interest" description="Disordered" evidence="11">
    <location>
        <begin position="186"/>
        <end position="301"/>
    </location>
</feature>
<dbReference type="GO" id="GO:0035101">
    <property type="term" value="C:FACT complex"/>
    <property type="evidence" value="ECO:0007669"/>
    <property type="project" value="TreeGrafter"/>
</dbReference>
<dbReference type="SMART" id="SM00398">
    <property type="entry name" value="HMG"/>
    <property type="match status" value="1"/>
</dbReference>
<dbReference type="GO" id="GO:1902275">
    <property type="term" value="P:regulation of chromatin organization"/>
    <property type="evidence" value="ECO:0007669"/>
    <property type="project" value="TreeGrafter"/>
</dbReference>
<dbReference type="InterPro" id="IPR011993">
    <property type="entry name" value="PH-like_dom_sf"/>
</dbReference>
<keyword evidence="9" id="KW-0238">DNA-binding</keyword>
<keyword evidence="4 10" id="KW-0227">DNA damage</keyword>
<dbReference type="Gene3D" id="2.30.29.150">
    <property type="match status" value="1"/>
</dbReference>
<keyword evidence="5 10" id="KW-0805">Transcription regulation</keyword>
<dbReference type="GO" id="GO:0006260">
    <property type="term" value="P:DNA replication"/>
    <property type="evidence" value="ECO:0007669"/>
    <property type="project" value="UniProtKB-KW"/>
</dbReference>
<evidence type="ECO:0000256" key="10">
    <source>
        <dbReference type="RuleBase" id="RU364013"/>
    </source>
</evidence>
<reference evidence="15" key="1">
    <citation type="submission" date="2016-06" db="UniProtKB">
        <authorList>
            <consortium name="WormBaseParasite"/>
        </authorList>
    </citation>
    <scope>IDENTIFICATION</scope>
</reference>
<reference evidence="13 14" key="2">
    <citation type="submission" date="2018-11" db="EMBL/GenBank/DDBJ databases">
        <authorList>
            <consortium name="Pathogen Informatics"/>
        </authorList>
    </citation>
    <scope>NUCLEOTIDE SEQUENCE [LARGE SCALE GENOMIC DNA]</scope>
</reference>
<feature type="region of interest" description="Disordered" evidence="11">
    <location>
        <begin position="358"/>
        <end position="419"/>
    </location>
</feature>
<evidence type="ECO:0000256" key="11">
    <source>
        <dbReference type="SAM" id="MobiDB-lite"/>
    </source>
</evidence>
<dbReference type="Proteomes" id="UP000270296">
    <property type="component" value="Unassembled WGS sequence"/>
</dbReference>
<dbReference type="InterPro" id="IPR013719">
    <property type="entry name" value="RTT106/SPT16-like_middle_dom"/>
</dbReference>
<evidence type="ECO:0000313" key="14">
    <source>
        <dbReference type="Proteomes" id="UP000270296"/>
    </source>
</evidence>
<keyword evidence="14" id="KW-1185">Reference proteome</keyword>
<dbReference type="SUPFAM" id="SSF50729">
    <property type="entry name" value="PH domain-like"/>
    <property type="match status" value="1"/>
</dbReference>
<gene>
    <name evidence="13" type="ORF">SBAD_LOCUS7803</name>
</gene>
<dbReference type="PROSITE" id="PS50118">
    <property type="entry name" value="HMG_BOX_2"/>
    <property type="match status" value="1"/>
</dbReference>
<evidence type="ECO:0000256" key="1">
    <source>
        <dbReference type="ARBA" id="ARBA00010060"/>
    </source>
</evidence>
<evidence type="ECO:0000256" key="7">
    <source>
        <dbReference type="ARBA" id="ARBA00023204"/>
    </source>
</evidence>
<keyword evidence="2 10" id="KW-0158">Chromosome</keyword>
<feature type="DNA-binding region" description="HMG box" evidence="9">
    <location>
        <begin position="295"/>
        <end position="359"/>
    </location>
</feature>
<dbReference type="AlphaFoldDB" id="A0A183IW06"/>
<dbReference type="EMBL" id="UZAM01010960">
    <property type="protein sequence ID" value="VDP14362.1"/>
    <property type="molecule type" value="Genomic_DNA"/>
</dbReference>
<dbReference type="CDD" id="cd13231">
    <property type="entry name" value="PH2_SSRP1-like"/>
    <property type="match status" value="1"/>
</dbReference>
<evidence type="ECO:0000256" key="6">
    <source>
        <dbReference type="ARBA" id="ARBA00023163"/>
    </source>
</evidence>
<evidence type="ECO:0000256" key="9">
    <source>
        <dbReference type="PROSITE-ProRule" id="PRU00267"/>
    </source>
</evidence>
<evidence type="ECO:0000256" key="3">
    <source>
        <dbReference type="ARBA" id="ARBA00022705"/>
    </source>
</evidence>
<dbReference type="Pfam" id="PF00505">
    <property type="entry name" value="HMG_box"/>
    <property type="match status" value="1"/>
</dbReference>
<keyword evidence="7 10" id="KW-0234">DNA repair</keyword>
<dbReference type="SUPFAM" id="SSF47095">
    <property type="entry name" value="HMG-box"/>
    <property type="match status" value="1"/>
</dbReference>
<dbReference type="InterPro" id="IPR036910">
    <property type="entry name" value="HMG_box_dom_sf"/>
</dbReference>
<dbReference type="Gene3D" id="2.30.29.30">
    <property type="entry name" value="Pleckstrin-homology domain (PH domain)/Phosphotyrosine-binding domain (PTB)"/>
    <property type="match status" value="1"/>
</dbReference>
<feature type="domain" description="HMG box" evidence="12">
    <location>
        <begin position="295"/>
        <end position="359"/>
    </location>
</feature>
<keyword evidence="6 10" id="KW-0804">Transcription</keyword>
<comment type="subcellular location">
    <subcellularLocation>
        <location evidence="10">Nucleus</location>
    </subcellularLocation>
    <subcellularLocation>
        <location evidence="10">Chromosome</location>
    </subcellularLocation>
</comment>
<name>A0A183IW06_9BILA</name>
<dbReference type="CDD" id="cd21994">
    <property type="entry name" value="HMG-box_SSRP1-like"/>
    <property type="match status" value="1"/>
</dbReference>
<sequence length="419" mass="47726">TSLIVGELCISFLDPPIKQGQTRYHFLIFEFLKDEQIELEIGLPEGPLGEKYASQLEKEMKGAVYEVVSRIMKTLVNKRITVPGSFLGHSGSPAISCAYKSAAGFLYPLEKGFMYVHKPPLHIRLEEISCVNFERSDVSTRSFDFEIETKMGPSYTFTSIEKDEYGKLYEFVTNKHLRISNVGKRTETVPTEDCFEGSSDEEEERDHYAEKLKREAAEREKNANDTSDEDDSDYKEDDAEMGSDDESSSSSSSESEEEAVSAEEEKDKKKVKKEVKRKHRVRKKKTRIPKDPAAPKKPQSAYFLWFNEIRSNIKEPGMTVGEVAKKAGEMWKEMKDKSKWEKLAEEDRKRYKHAMDTYKQSKITDAPPKSPDDTVTPKLKRASLDDAKATKSSSASEEESPVRKLSHMQSSVHGFLFSL</sequence>
<dbReference type="SMART" id="SM01287">
    <property type="entry name" value="Rtt106"/>
    <property type="match status" value="1"/>
</dbReference>
<keyword evidence="3 10" id="KW-0235">DNA replication</keyword>
<evidence type="ECO:0000256" key="8">
    <source>
        <dbReference type="ARBA" id="ARBA00023242"/>
    </source>
</evidence>
<dbReference type="Pfam" id="PF08512">
    <property type="entry name" value="Rttp106-like_middle"/>
    <property type="match status" value="1"/>
</dbReference>
<comment type="function">
    <text evidence="10">Component of the FACT complex, a general chromatin factor that acts to reorganize nucleosomes. The FACT complex is involved in multiple processes that require DNA as a template such as mRNA elongation, DNA replication and DNA repair. During transcription elongation the FACT complex acts as a histone chaperone that both destabilizes and restores nucleosomal structure. It facilitates the passage of RNA polymerase II and transcription by promoting the dissociation of one histone H2A-H2B dimer from the nucleosome, then subsequently promotes the reestablishment of the nucleosome following the passage of RNA polymerase II.</text>
</comment>
<dbReference type="GO" id="GO:0042393">
    <property type="term" value="F:histone binding"/>
    <property type="evidence" value="ECO:0007669"/>
    <property type="project" value="TreeGrafter"/>
</dbReference>
<evidence type="ECO:0000256" key="5">
    <source>
        <dbReference type="ARBA" id="ARBA00023015"/>
    </source>
</evidence>
<feature type="compositionally biased region" description="Acidic residues" evidence="11">
    <location>
        <begin position="193"/>
        <end position="204"/>
    </location>
</feature>
<feature type="compositionally biased region" description="Basic and acidic residues" evidence="11">
    <location>
        <begin position="205"/>
        <end position="223"/>
    </location>
</feature>
<evidence type="ECO:0000256" key="2">
    <source>
        <dbReference type="ARBA" id="ARBA00022454"/>
    </source>
</evidence>
<feature type="compositionally biased region" description="Basic residues" evidence="11">
    <location>
        <begin position="269"/>
        <end position="287"/>
    </location>
</feature>
<dbReference type="GO" id="GO:0003677">
    <property type="term" value="F:DNA binding"/>
    <property type="evidence" value="ECO:0007669"/>
    <property type="project" value="UniProtKB-UniRule"/>
</dbReference>
<dbReference type="GO" id="GO:0031491">
    <property type="term" value="F:nucleosome binding"/>
    <property type="evidence" value="ECO:0007669"/>
    <property type="project" value="TreeGrafter"/>
</dbReference>
<evidence type="ECO:0000256" key="4">
    <source>
        <dbReference type="ARBA" id="ARBA00022763"/>
    </source>
</evidence>
<comment type="similarity">
    <text evidence="1 10">Belongs to the SSRP1 family.</text>
</comment>
<evidence type="ECO:0000313" key="15">
    <source>
        <dbReference type="WBParaSite" id="SBAD_0000809601-mRNA-1"/>
    </source>
</evidence>
<dbReference type="PANTHER" id="PTHR45849">
    <property type="entry name" value="FACT COMPLEX SUBUNIT SSRP1"/>
    <property type="match status" value="1"/>
</dbReference>
<organism evidence="15">
    <name type="scientific">Soboliphyme baturini</name>
    <dbReference type="NCBI Taxonomy" id="241478"/>
    <lineage>
        <taxon>Eukaryota</taxon>
        <taxon>Metazoa</taxon>
        <taxon>Ecdysozoa</taxon>
        <taxon>Nematoda</taxon>
        <taxon>Enoplea</taxon>
        <taxon>Dorylaimia</taxon>
        <taxon>Dioctophymatida</taxon>
        <taxon>Dioctophymatoidea</taxon>
        <taxon>Soboliphymatidae</taxon>
        <taxon>Soboliphyme</taxon>
    </lineage>
</organism>
<dbReference type="Gene3D" id="1.10.30.10">
    <property type="entry name" value="High mobility group box domain"/>
    <property type="match status" value="1"/>
</dbReference>